<sequence>MQQSGSNVKASTGGTGSASARQQPASSTSSSGTSTMAGGSITAAEGQANASKSSTTSGEQTMVAGSASGSAAKSATHHAHSSSGSAFKSSGGKTTTTRVTTTTTSGGSSGGKATTAAGAGGRADGAGGTATKGSAEGAAAPAAAGGTGGHTASGQVSGSHTTGDGGHHVHLSTTAGGVTGGRMHGGSVGVIRRVPVGTAGSRASWGTTTSGGASRTQTVTKRSVTIDREDVDTHLESLQAVAEREKIAVVRLCAALKAKLATMSWELEQVTTVNQTLHAENQAMYEEMLKLDETTAHLQSTQETVTTTQETLVEVKQSASVNAARVEEFQASKVKVEAELAVVRQTNKAKLDQLTSQTKRLQQDARKKTADIEAKTIIVSTLEQRYQQLTRDERLLVSTTSSLQTEWDTAKDQHEELRTRVSDTTKEKHLVQERLDTSRVELERLVAVRKDLRAKVKAQETEIEALQVTIGDLKVAKSAVGDSKADLDVQLKRAMRFKKTMMDNLDSAHGETVSIKSRLAAKQAEIARSVRVREVTISEMWDEKEALQAALRSLLSEFTIVTVEHADMAALRAGTVGASTASAMKTSLRAAATAKVDALTVEYGRAMELVKSLGQKNVAVRQTTQTMVTKIESIGSSKMVSA</sequence>
<evidence type="ECO:0000313" key="1">
    <source>
        <dbReference type="EMBL" id="KAK1861398.1"/>
    </source>
</evidence>
<reference evidence="1" key="1">
    <citation type="submission" date="2019-11" db="EMBL/GenBank/DDBJ databases">
        <title>Nori genome reveals adaptations in red seaweeds to the harsh intertidal environment.</title>
        <authorList>
            <person name="Wang D."/>
            <person name="Mao Y."/>
        </authorList>
    </citation>
    <scope>NUCLEOTIDE SEQUENCE</scope>
    <source>
        <tissue evidence="1">Gametophyte</tissue>
    </source>
</reference>
<dbReference type="Proteomes" id="UP000798662">
    <property type="component" value="Chromosome 1"/>
</dbReference>
<keyword evidence="2" id="KW-1185">Reference proteome</keyword>
<accession>A0ACC3BU16</accession>
<gene>
    <name evidence="1" type="ORF">I4F81_003982</name>
</gene>
<comment type="caution">
    <text evidence="1">The sequence shown here is derived from an EMBL/GenBank/DDBJ whole genome shotgun (WGS) entry which is preliminary data.</text>
</comment>
<dbReference type="EMBL" id="CM020618">
    <property type="protein sequence ID" value="KAK1861398.1"/>
    <property type="molecule type" value="Genomic_DNA"/>
</dbReference>
<evidence type="ECO:0000313" key="2">
    <source>
        <dbReference type="Proteomes" id="UP000798662"/>
    </source>
</evidence>
<name>A0ACC3BU16_PYRYE</name>
<protein>
    <submittedName>
        <fullName evidence="1">Uncharacterized protein</fullName>
    </submittedName>
</protein>
<organism evidence="1 2">
    <name type="scientific">Pyropia yezoensis</name>
    <name type="common">Susabi-nori</name>
    <name type="synonym">Porphyra yezoensis</name>
    <dbReference type="NCBI Taxonomy" id="2788"/>
    <lineage>
        <taxon>Eukaryota</taxon>
        <taxon>Rhodophyta</taxon>
        <taxon>Bangiophyceae</taxon>
        <taxon>Bangiales</taxon>
        <taxon>Bangiaceae</taxon>
        <taxon>Pyropia</taxon>
    </lineage>
</organism>
<proteinExistence type="predicted"/>